<proteinExistence type="predicted"/>
<reference evidence="1 2" key="1">
    <citation type="journal article" date="2017" name="Curr. Biol.">
        <title>Genome architecture and evolution of a unichromosomal asexual nematode.</title>
        <authorList>
            <person name="Fradin H."/>
            <person name="Zegar C."/>
            <person name="Gutwein M."/>
            <person name="Lucas J."/>
            <person name="Kovtun M."/>
            <person name="Corcoran D."/>
            <person name="Baugh L.R."/>
            <person name="Kiontke K."/>
            <person name="Gunsalus K."/>
            <person name="Fitch D.H."/>
            <person name="Piano F."/>
        </authorList>
    </citation>
    <scope>NUCLEOTIDE SEQUENCE [LARGE SCALE GENOMIC DNA]</scope>
    <source>
        <strain evidence="1">PF1309</strain>
    </source>
</reference>
<dbReference type="EMBL" id="LIAE01009975">
    <property type="protein sequence ID" value="PAV67235.1"/>
    <property type="molecule type" value="Genomic_DNA"/>
</dbReference>
<comment type="caution">
    <text evidence="1">The sequence shown here is derived from an EMBL/GenBank/DDBJ whole genome shotgun (WGS) entry which is preliminary data.</text>
</comment>
<protein>
    <submittedName>
        <fullName evidence="1">Uncharacterized protein</fullName>
    </submittedName>
</protein>
<dbReference type="Proteomes" id="UP000218231">
    <property type="component" value="Unassembled WGS sequence"/>
</dbReference>
<name>A0A2A2JZW0_9BILA</name>
<keyword evidence="2" id="KW-1185">Reference proteome</keyword>
<sequence>MVQRIAGCLLDGLLSRFEGNDIDLGCHLRIVTQVPEEELELCDGPFGVRDEPLDQLAQHISHRVGGEGVCRRLQRLLWHVDQRLVDRIEQLLLGVKNIMQRCQR</sequence>
<dbReference type="AlphaFoldDB" id="A0A2A2JZW0"/>
<gene>
    <name evidence="1" type="ORF">WR25_02360</name>
</gene>
<evidence type="ECO:0000313" key="2">
    <source>
        <dbReference type="Proteomes" id="UP000218231"/>
    </source>
</evidence>
<organism evidence="1 2">
    <name type="scientific">Diploscapter pachys</name>
    <dbReference type="NCBI Taxonomy" id="2018661"/>
    <lineage>
        <taxon>Eukaryota</taxon>
        <taxon>Metazoa</taxon>
        <taxon>Ecdysozoa</taxon>
        <taxon>Nematoda</taxon>
        <taxon>Chromadorea</taxon>
        <taxon>Rhabditida</taxon>
        <taxon>Rhabditina</taxon>
        <taxon>Rhabditomorpha</taxon>
        <taxon>Rhabditoidea</taxon>
        <taxon>Rhabditidae</taxon>
        <taxon>Diploscapter</taxon>
    </lineage>
</organism>
<evidence type="ECO:0000313" key="1">
    <source>
        <dbReference type="EMBL" id="PAV67235.1"/>
    </source>
</evidence>
<accession>A0A2A2JZW0</accession>